<name>A0AAV5AGY0_9AGAM</name>
<dbReference type="PANTHER" id="PTHR13489:SF0">
    <property type="entry name" value="MINI-CHROMOSOME MAINTENANCE COMPLEX-BINDING PROTEIN"/>
    <property type="match status" value="1"/>
</dbReference>
<comment type="subcellular location">
    <subcellularLocation>
        <location evidence="1">Nucleus</location>
    </subcellularLocation>
</comment>
<dbReference type="Proteomes" id="UP001050691">
    <property type="component" value="Unassembled WGS sequence"/>
</dbReference>
<evidence type="ECO:0000256" key="1">
    <source>
        <dbReference type="ARBA" id="ARBA00004123"/>
    </source>
</evidence>
<sequence length="554" mass="61627">MVSALFNDALNDPLGVIKTFTKSEGLAYSDASHPSRIAAHFRNIFNDNDRLKQITPLNVFHPPEMHSNNALVRFRAMVQDTSISPELYPSVLSDGSPGAWGLAESTELNLNPSSLDIHSLRQREVIWAVNVPGESPFVSELLDDSVSPKITSELPHNNTSLKYRHKDPLLRTSHIGLQVKVYDALITPLKPTDIYTFVGFLTTQHISIDESSSTDVETDLAFYALHVLFVVDHSFGYTLNFSSPVDLIDQNLHRPSDALRNEIIEWIANEGLAGDRDAAVWVLLTCISKSRRPQTMGYSFSRQPAILPLSLTISKIPYPEIPIMIPPLVNVLRLLLPLFVDIPLTLSSINSQPFFPESQNEDLHSGYFQLPAGTLVLLSEFGVQEGAINDRGVRNIQALRGIVESQYLDYKFPFVPPHQFPTDLGLIVLTHGESSLFVSTHINVPLKHQKATLNGTGGVGSGCTPPGKIASFRALIRNAKMGDVQIAEGISEYIQSDFVSERQKDQKTTADDLVTWLNISRLLALSYNQTTVTVDIWNEAKELDKRRKSRLNDK</sequence>
<dbReference type="GO" id="GO:0006261">
    <property type="term" value="P:DNA-templated DNA replication"/>
    <property type="evidence" value="ECO:0007669"/>
    <property type="project" value="TreeGrafter"/>
</dbReference>
<keyword evidence="2" id="KW-0539">Nucleus</keyword>
<accession>A0AAV5AGY0</accession>
<dbReference type="EMBL" id="BPWL01000007">
    <property type="protein sequence ID" value="GJJ12424.1"/>
    <property type="molecule type" value="Genomic_DNA"/>
</dbReference>
<evidence type="ECO:0000256" key="2">
    <source>
        <dbReference type="ARBA" id="ARBA00023242"/>
    </source>
</evidence>
<dbReference type="AlphaFoldDB" id="A0AAV5AGY0"/>
<organism evidence="3 4">
    <name type="scientific">Clathrus columnatus</name>
    <dbReference type="NCBI Taxonomy" id="1419009"/>
    <lineage>
        <taxon>Eukaryota</taxon>
        <taxon>Fungi</taxon>
        <taxon>Dikarya</taxon>
        <taxon>Basidiomycota</taxon>
        <taxon>Agaricomycotina</taxon>
        <taxon>Agaricomycetes</taxon>
        <taxon>Phallomycetidae</taxon>
        <taxon>Phallales</taxon>
        <taxon>Clathraceae</taxon>
        <taxon>Clathrus</taxon>
    </lineage>
</organism>
<comment type="caution">
    <text evidence="3">The sequence shown here is derived from an EMBL/GenBank/DDBJ whole genome shotgun (WGS) entry which is preliminary data.</text>
</comment>
<gene>
    <name evidence="3" type="ORF">Clacol_006666</name>
</gene>
<reference evidence="3" key="1">
    <citation type="submission" date="2021-10" db="EMBL/GenBank/DDBJ databases">
        <title>De novo Genome Assembly of Clathrus columnatus (Basidiomycota, Fungi) Using Illumina and Nanopore Sequence Data.</title>
        <authorList>
            <person name="Ogiso-Tanaka E."/>
            <person name="Itagaki H."/>
            <person name="Hosoya T."/>
            <person name="Hosaka K."/>
        </authorList>
    </citation>
    <scope>NUCLEOTIDE SEQUENCE</scope>
    <source>
        <strain evidence="3">MO-923</strain>
    </source>
</reference>
<dbReference type="PANTHER" id="PTHR13489">
    <property type="entry name" value="MINI-CHROMOSOME MAINTENANCE COMPLEX-BINDING PROTEIN"/>
    <property type="match status" value="1"/>
</dbReference>
<dbReference type="GO" id="GO:0005634">
    <property type="term" value="C:nucleus"/>
    <property type="evidence" value="ECO:0007669"/>
    <property type="project" value="UniProtKB-SubCell"/>
</dbReference>
<evidence type="ECO:0000313" key="4">
    <source>
        <dbReference type="Proteomes" id="UP001050691"/>
    </source>
</evidence>
<protein>
    <recommendedName>
        <fullName evidence="5">Mini-chromosome maintenance complex-binding protein</fullName>
    </recommendedName>
</protein>
<dbReference type="Pfam" id="PF09739">
    <property type="entry name" value="MCM_bind"/>
    <property type="match status" value="2"/>
</dbReference>
<evidence type="ECO:0008006" key="5">
    <source>
        <dbReference type="Google" id="ProtNLM"/>
    </source>
</evidence>
<dbReference type="GO" id="GO:0003682">
    <property type="term" value="F:chromatin binding"/>
    <property type="evidence" value="ECO:0007669"/>
    <property type="project" value="TreeGrafter"/>
</dbReference>
<dbReference type="InterPro" id="IPR019140">
    <property type="entry name" value="MCM_complex-bd"/>
</dbReference>
<proteinExistence type="predicted"/>
<evidence type="ECO:0000313" key="3">
    <source>
        <dbReference type="EMBL" id="GJJ12424.1"/>
    </source>
</evidence>
<keyword evidence="4" id="KW-1185">Reference proteome</keyword>